<evidence type="ECO:0000313" key="2">
    <source>
        <dbReference type="EMBL" id="VDD09358.1"/>
    </source>
</evidence>
<sequence length="125" mass="14073">MWFSVVGGKWLAEKNKIKASVAGTGLWKWLAVKSQKNKIKALQKAIDKLNKADKELKLANQYEKHAPAILERKKLYELVVLEKAKKKEIDALHNGDFITHICLLCVVLLLLQSRDSHGQVSGLSL</sequence>
<feature type="coiled-coil region" evidence="1">
    <location>
        <begin position="32"/>
        <end position="62"/>
    </location>
</feature>
<name>A0A3P6C4V0_BRAOL</name>
<accession>A0A3P6C4V0</accession>
<keyword evidence="1" id="KW-0175">Coiled coil</keyword>
<dbReference type="AlphaFoldDB" id="A0A3P6C4V0"/>
<proteinExistence type="predicted"/>
<gene>
    <name evidence="2" type="ORF">BOLC4T24809H</name>
</gene>
<evidence type="ECO:0000256" key="1">
    <source>
        <dbReference type="SAM" id="Coils"/>
    </source>
</evidence>
<dbReference type="EMBL" id="LR031873">
    <property type="protein sequence ID" value="VDD09358.1"/>
    <property type="molecule type" value="Genomic_DNA"/>
</dbReference>
<organism evidence="2">
    <name type="scientific">Brassica oleracea</name>
    <name type="common">Wild cabbage</name>
    <dbReference type="NCBI Taxonomy" id="3712"/>
    <lineage>
        <taxon>Eukaryota</taxon>
        <taxon>Viridiplantae</taxon>
        <taxon>Streptophyta</taxon>
        <taxon>Embryophyta</taxon>
        <taxon>Tracheophyta</taxon>
        <taxon>Spermatophyta</taxon>
        <taxon>Magnoliopsida</taxon>
        <taxon>eudicotyledons</taxon>
        <taxon>Gunneridae</taxon>
        <taxon>Pentapetalae</taxon>
        <taxon>rosids</taxon>
        <taxon>malvids</taxon>
        <taxon>Brassicales</taxon>
        <taxon>Brassicaceae</taxon>
        <taxon>Brassiceae</taxon>
        <taxon>Brassica</taxon>
    </lineage>
</organism>
<reference evidence="2" key="1">
    <citation type="submission" date="2018-11" db="EMBL/GenBank/DDBJ databases">
        <authorList>
            <consortium name="Genoscope - CEA"/>
            <person name="William W."/>
        </authorList>
    </citation>
    <scope>NUCLEOTIDE SEQUENCE</scope>
</reference>
<protein>
    <submittedName>
        <fullName evidence="2">Uncharacterized protein</fullName>
    </submittedName>
</protein>